<dbReference type="PROSITE" id="PS51352">
    <property type="entry name" value="THIOREDOXIN_2"/>
    <property type="match status" value="1"/>
</dbReference>
<evidence type="ECO:0000259" key="10">
    <source>
        <dbReference type="PROSITE" id="PS51352"/>
    </source>
</evidence>
<feature type="compositionally biased region" description="Acidic residues" evidence="8">
    <location>
        <begin position="402"/>
        <end position="430"/>
    </location>
</feature>
<dbReference type="PROSITE" id="PS00194">
    <property type="entry name" value="THIOREDOXIN_1"/>
    <property type="match status" value="1"/>
</dbReference>
<dbReference type="GO" id="GO:0008168">
    <property type="term" value="F:methyltransferase activity"/>
    <property type="evidence" value="ECO:0007669"/>
    <property type="project" value="InterPro"/>
</dbReference>
<feature type="region of interest" description="Disordered" evidence="8">
    <location>
        <begin position="814"/>
        <end position="837"/>
    </location>
</feature>
<dbReference type="GO" id="GO:0005763">
    <property type="term" value="C:mitochondrial small ribosomal subunit"/>
    <property type="evidence" value="ECO:0007669"/>
    <property type="project" value="TreeGrafter"/>
</dbReference>
<keyword evidence="9" id="KW-1133">Transmembrane helix</keyword>
<dbReference type="GO" id="GO:0051536">
    <property type="term" value="F:iron-sulfur cluster binding"/>
    <property type="evidence" value="ECO:0007669"/>
    <property type="project" value="UniProtKB-KW"/>
</dbReference>
<dbReference type="InterPro" id="IPR017937">
    <property type="entry name" value="Thioredoxin_CS"/>
</dbReference>
<keyword evidence="11" id="KW-0687">Ribonucleoprotein</keyword>
<comment type="caution">
    <text evidence="11">The sequence shown here is derived from an EMBL/GenBank/DDBJ whole genome shotgun (WGS) entry which is preliminary data.</text>
</comment>
<keyword evidence="3" id="KW-0809">Transit peptide</keyword>
<evidence type="ECO:0000313" key="12">
    <source>
        <dbReference type="Proteomes" id="UP001320420"/>
    </source>
</evidence>
<keyword evidence="12" id="KW-1185">Reference proteome</keyword>
<evidence type="ECO:0000256" key="8">
    <source>
        <dbReference type="SAM" id="MobiDB-lite"/>
    </source>
</evidence>
<dbReference type="InterPro" id="IPR036249">
    <property type="entry name" value="Thioredoxin-like_sf"/>
</dbReference>
<dbReference type="Pfam" id="PF00085">
    <property type="entry name" value="Thioredoxin"/>
    <property type="match status" value="1"/>
</dbReference>
<dbReference type="PRINTS" id="PR00421">
    <property type="entry name" value="THIOREDOXIN"/>
</dbReference>
<keyword evidence="6" id="KW-0496">Mitochondrion</keyword>
<dbReference type="Gene3D" id="3.40.50.150">
    <property type="entry name" value="Vaccinia Virus protein VP39"/>
    <property type="match status" value="1"/>
</dbReference>
<sequence length="1026" mass="112159">MSSTVSIASDGQWRGILGSSTITVADFYADWCGPCKVIAPTFESLSTKYAKPGKITFCKVNVDSQQSIASAHSVTAMPTFIIFKGASEHQRVRGADPRALTDAVEKAVKLASTAAPGASFHTPGRTLGAAAGGGAAAAAAPSRGGAGGGQTLGGRRRSSFSLFSFFNAVFTFFGLYVASLFSFDPYKAAESSDFNVNRPRAPPKPIAVPGAARPSGGKPQSRSNARTFTTTKPRSEDVQPDPQPSSPEDIEVVVRQARRAFGNTLPKDYLNEEEYKLYKRLYGAPLRETHPDDVGMPTEEIVPLDDAEDPSKRILLRDTEEGGVEEVAYYPDSPPPPPVDAEEADIPDAASPEALATVDELPSDAGLIYVNAVAKSQREYDALVKLQKDFERANLRRAEEKAAEEEEEEEEINEGEEEEQDDEYEDEGEPDATFGAGERVHGYTKIGRWRTYPTTLHLPKVNFVTPITELLDRTDIKHVKEAAEKAFGGPGLPNSVATPASKRNVPQVGVAMEAGAHRMGEIEADAYIATNLPGMYASTMSVLVEIRKRLGTDWMRNLMMRNNGEGPRVLDIGTGGGGLAAWQEVLKAEWETLDGSFVKEGFEPPGKKTVIVGSDHLRHRVSRFLQNTTFLPRLPDYLHSGDHPERLEGGEASLPRKEFDIVIASHLLMPLKEGFKREALIDNLWEMLSPDGGILIILEKGHPRGFEAVADVRSRLLNEFIIPPRTSCSEKKPKLETIEPEVRRVREEGSIIAPCTNHQACPMYLTPGLSAGRKDFCRFSQRFIRPPFLQRVLGATHRNHEDIEFSFVAIQRGSSSSDSSPPAPGSPSSPFKYSSPSLPKKKNIINIPEQAFKGYETATEPPNPLSLPRNIMPPLKRHGHVTLDLCTPAGTIERWTIPKSFSKQAYHDARKTQWGDLWALGAKTRVVRPIRLGRAAAADAATAGASINSNKKGVKVVPNDGGVRSRAARSGGNKQRVIQLNADERGIYSALENNGRVRGDGPEERRTRGGKRRKAKNLLEDLQRDQ</sequence>
<keyword evidence="4" id="KW-0408">Iron</keyword>
<keyword evidence="9" id="KW-0472">Membrane</keyword>
<evidence type="ECO:0000256" key="5">
    <source>
        <dbReference type="ARBA" id="ARBA00023014"/>
    </source>
</evidence>
<feature type="region of interest" description="Disordered" evidence="8">
    <location>
        <begin position="319"/>
        <end position="344"/>
    </location>
</feature>
<feature type="compositionally biased region" description="Basic and acidic residues" evidence="8">
    <location>
        <begin position="995"/>
        <end position="1007"/>
    </location>
</feature>
<keyword evidence="11" id="KW-0689">Ribosomal protein</keyword>
<dbReference type="EMBL" id="JAKJXP020000099">
    <property type="protein sequence ID" value="KAK7746221.1"/>
    <property type="molecule type" value="Genomic_DNA"/>
</dbReference>
<dbReference type="PANTHER" id="PTHR13184">
    <property type="entry name" value="37S RIBOSOMAL PROTEIN S22"/>
    <property type="match status" value="1"/>
</dbReference>
<accession>A0AAN9UFV2</accession>
<dbReference type="GO" id="GO:0003735">
    <property type="term" value="F:structural constituent of ribosome"/>
    <property type="evidence" value="ECO:0007669"/>
    <property type="project" value="TreeGrafter"/>
</dbReference>
<dbReference type="SUPFAM" id="SSF52833">
    <property type="entry name" value="Thioredoxin-like"/>
    <property type="match status" value="1"/>
</dbReference>
<protein>
    <submittedName>
        <fullName evidence="11">37S ribosomal protein S22</fullName>
    </submittedName>
</protein>
<dbReference type="InterPro" id="IPR015324">
    <property type="entry name" value="Ribosomal_Rsm22-like"/>
</dbReference>
<keyword evidence="5" id="KW-0411">Iron-sulfur</keyword>
<name>A0AAN9UFV2_9PEZI</name>
<evidence type="ECO:0000256" key="6">
    <source>
        <dbReference type="ARBA" id="ARBA00023128"/>
    </source>
</evidence>
<dbReference type="SUPFAM" id="SSF53335">
    <property type="entry name" value="S-adenosyl-L-methionine-dependent methyltransferases"/>
    <property type="match status" value="1"/>
</dbReference>
<feature type="transmembrane region" description="Helical" evidence="9">
    <location>
        <begin position="160"/>
        <end position="183"/>
    </location>
</feature>
<dbReference type="InterPro" id="IPR052571">
    <property type="entry name" value="Mt_RNA_Methyltransferase"/>
</dbReference>
<evidence type="ECO:0000256" key="7">
    <source>
        <dbReference type="ARBA" id="ARBA00045681"/>
    </source>
</evidence>
<evidence type="ECO:0000256" key="2">
    <source>
        <dbReference type="ARBA" id="ARBA00022723"/>
    </source>
</evidence>
<dbReference type="Gene3D" id="3.40.30.10">
    <property type="entry name" value="Glutaredoxin"/>
    <property type="match status" value="1"/>
</dbReference>
<feature type="compositionally biased region" description="Basic and acidic residues" evidence="8">
    <location>
        <begin position="1017"/>
        <end position="1026"/>
    </location>
</feature>
<feature type="compositionally biased region" description="Polar residues" evidence="8">
    <location>
        <begin position="218"/>
        <end position="232"/>
    </location>
</feature>
<dbReference type="PANTHER" id="PTHR13184:SF5">
    <property type="entry name" value="METHYLTRANSFERASE-LIKE PROTEIN 17, MITOCHONDRIAL"/>
    <property type="match status" value="1"/>
</dbReference>
<comment type="function">
    <text evidence="7">Mitochondrial ribosome (mitoribosome) assembly factor. Binds at the interface of the head and body domains of the mitochondrial small ribosomal subunit (mt-SSU), occluding the mRNA channel and preventing compaction of the head domain towards the body. Probable inactive methyltransferase: retains the characteristic folding and ability to bind S-adenosyl-L-methionine, but it probably lost its methyltransferase activity.</text>
</comment>
<dbReference type="AlphaFoldDB" id="A0AAN9UFV2"/>
<evidence type="ECO:0000256" key="3">
    <source>
        <dbReference type="ARBA" id="ARBA00022946"/>
    </source>
</evidence>
<evidence type="ECO:0000256" key="4">
    <source>
        <dbReference type="ARBA" id="ARBA00023004"/>
    </source>
</evidence>
<evidence type="ECO:0000256" key="9">
    <source>
        <dbReference type="SAM" id="Phobius"/>
    </source>
</evidence>
<gene>
    <name evidence="11" type="primary">RSM22</name>
    <name evidence="11" type="ORF">SLS62_009437</name>
</gene>
<feature type="region of interest" description="Disordered" evidence="8">
    <location>
        <begin position="397"/>
        <end position="439"/>
    </location>
</feature>
<dbReference type="Proteomes" id="UP001320420">
    <property type="component" value="Unassembled WGS sequence"/>
</dbReference>
<evidence type="ECO:0000256" key="1">
    <source>
        <dbReference type="ARBA" id="ARBA00004173"/>
    </source>
</evidence>
<proteinExistence type="predicted"/>
<dbReference type="InterPro" id="IPR029063">
    <property type="entry name" value="SAM-dependent_MTases_sf"/>
</dbReference>
<feature type="region of interest" description="Disordered" evidence="8">
    <location>
        <begin position="993"/>
        <end position="1026"/>
    </location>
</feature>
<dbReference type="CDD" id="cd02947">
    <property type="entry name" value="TRX_family"/>
    <property type="match status" value="1"/>
</dbReference>
<reference evidence="11 12" key="1">
    <citation type="submission" date="2024-02" db="EMBL/GenBank/DDBJ databases">
        <title>De novo assembly and annotation of 12 fungi associated with fruit tree decline syndrome in Ontario, Canada.</title>
        <authorList>
            <person name="Sulman M."/>
            <person name="Ellouze W."/>
            <person name="Ilyukhin E."/>
        </authorList>
    </citation>
    <scope>NUCLEOTIDE SEQUENCE [LARGE SCALE GENOMIC DNA]</scope>
    <source>
        <strain evidence="11 12">M11/M66-122</strain>
    </source>
</reference>
<feature type="compositionally biased region" description="Low complexity" evidence="8">
    <location>
        <begin position="961"/>
        <end position="972"/>
    </location>
</feature>
<keyword evidence="9" id="KW-0812">Transmembrane</keyword>
<dbReference type="GO" id="GO:0006412">
    <property type="term" value="P:translation"/>
    <property type="evidence" value="ECO:0007669"/>
    <property type="project" value="InterPro"/>
</dbReference>
<feature type="region of interest" description="Disordered" evidence="8">
    <location>
        <begin position="955"/>
        <end position="974"/>
    </location>
</feature>
<evidence type="ECO:0000313" key="11">
    <source>
        <dbReference type="EMBL" id="KAK7746221.1"/>
    </source>
</evidence>
<dbReference type="GO" id="GO:0046872">
    <property type="term" value="F:metal ion binding"/>
    <property type="evidence" value="ECO:0007669"/>
    <property type="project" value="UniProtKB-KW"/>
</dbReference>
<organism evidence="11 12">
    <name type="scientific">Diatrype stigma</name>
    <dbReference type="NCBI Taxonomy" id="117547"/>
    <lineage>
        <taxon>Eukaryota</taxon>
        <taxon>Fungi</taxon>
        <taxon>Dikarya</taxon>
        <taxon>Ascomycota</taxon>
        <taxon>Pezizomycotina</taxon>
        <taxon>Sordariomycetes</taxon>
        <taxon>Xylariomycetidae</taxon>
        <taxon>Xylariales</taxon>
        <taxon>Diatrypaceae</taxon>
        <taxon>Diatrype</taxon>
    </lineage>
</organism>
<feature type="compositionally biased region" description="Low complexity" evidence="8">
    <location>
        <begin position="828"/>
        <end position="837"/>
    </location>
</feature>
<dbReference type="InterPro" id="IPR013766">
    <property type="entry name" value="Thioredoxin_domain"/>
</dbReference>
<feature type="region of interest" description="Disordered" evidence="8">
    <location>
        <begin position="193"/>
        <end position="248"/>
    </location>
</feature>
<keyword evidence="2" id="KW-0479">Metal-binding</keyword>
<comment type="subcellular location">
    <subcellularLocation>
        <location evidence="1">Mitochondrion</location>
    </subcellularLocation>
</comment>
<dbReference type="Pfam" id="PF09243">
    <property type="entry name" value="Rsm22"/>
    <property type="match status" value="1"/>
</dbReference>
<feature type="domain" description="Thioredoxin" evidence="10">
    <location>
        <begin position="1"/>
        <end position="109"/>
    </location>
</feature>